<organism evidence="2 3">
    <name type="scientific">Dongia sedimenti</name>
    <dbReference type="NCBI Taxonomy" id="3064282"/>
    <lineage>
        <taxon>Bacteria</taxon>
        <taxon>Pseudomonadati</taxon>
        <taxon>Pseudomonadota</taxon>
        <taxon>Alphaproteobacteria</taxon>
        <taxon>Rhodospirillales</taxon>
        <taxon>Dongiaceae</taxon>
        <taxon>Dongia</taxon>
    </lineage>
</organism>
<comment type="caution">
    <text evidence="2">The sequence shown here is derived from an EMBL/GenBank/DDBJ whole genome shotgun (WGS) entry which is preliminary data.</text>
</comment>
<evidence type="ECO:0000313" key="3">
    <source>
        <dbReference type="Proteomes" id="UP001230156"/>
    </source>
</evidence>
<dbReference type="Proteomes" id="UP001230156">
    <property type="component" value="Unassembled WGS sequence"/>
</dbReference>
<keyword evidence="1" id="KW-0472">Membrane</keyword>
<feature type="transmembrane region" description="Helical" evidence="1">
    <location>
        <begin position="53"/>
        <end position="73"/>
    </location>
</feature>
<reference evidence="3" key="1">
    <citation type="submission" date="2023-08" db="EMBL/GenBank/DDBJ databases">
        <title>Rhodospirillaceae gen. nov., a novel taxon isolated from the Yangtze River Yuezi River estuary sludge.</title>
        <authorList>
            <person name="Ruan L."/>
        </authorList>
    </citation>
    <scope>NUCLEOTIDE SEQUENCE [LARGE SCALE GENOMIC DNA]</scope>
    <source>
        <strain evidence="3">R-7</strain>
    </source>
</reference>
<evidence type="ECO:0000256" key="1">
    <source>
        <dbReference type="SAM" id="Phobius"/>
    </source>
</evidence>
<dbReference type="InterPro" id="IPR009325">
    <property type="entry name" value="DUF983"/>
</dbReference>
<feature type="transmembrane region" description="Helical" evidence="1">
    <location>
        <begin position="79"/>
        <end position="98"/>
    </location>
</feature>
<keyword evidence="3" id="KW-1185">Reference proteome</keyword>
<keyword evidence="1" id="KW-1133">Transmembrane helix</keyword>
<dbReference type="RefSeq" id="WP_379954423.1">
    <property type="nucleotide sequence ID" value="NZ_JAUYVI010000002.1"/>
</dbReference>
<proteinExistence type="predicted"/>
<gene>
    <name evidence="2" type="ORF">Q8A70_05025</name>
</gene>
<keyword evidence="1" id="KW-0812">Transmembrane</keyword>
<sequence length="124" mass="13095">MTAGYRSPIASGLAGVCPRCGQGKLLMGFLKPAPACSNCGLDFHSEETGDGPIAFVILIWGAIVMGVAFWVEFTLNPPYWLFVVLLIPITLGGGALLMRPAKTVLMALQLHHRAGSGDANGNNR</sequence>
<evidence type="ECO:0000313" key="2">
    <source>
        <dbReference type="EMBL" id="MDQ7247013.1"/>
    </source>
</evidence>
<accession>A0ABU0YJU3</accession>
<protein>
    <submittedName>
        <fullName evidence="2">DUF983 domain-containing protein</fullName>
    </submittedName>
</protein>
<name>A0ABU0YJU3_9PROT</name>
<dbReference type="Pfam" id="PF06170">
    <property type="entry name" value="DUF983"/>
    <property type="match status" value="1"/>
</dbReference>
<dbReference type="EMBL" id="JAUYVI010000002">
    <property type="protein sequence ID" value="MDQ7247013.1"/>
    <property type="molecule type" value="Genomic_DNA"/>
</dbReference>